<dbReference type="eggNOG" id="KOG1441">
    <property type="taxonomic scope" value="Eukaryota"/>
</dbReference>
<dbReference type="STRING" id="81824.A9V5X3"/>
<feature type="transmembrane region" description="Helical" evidence="5">
    <location>
        <begin position="20"/>
        <end position="42"/>
    </location>
</feature>
<feature type="transmembrane region" description="Helical" evidence="5">
    <location>
        <begin position="133"/>
        <end position="163"/>
    </location>
</feature>
<proteinExistence type="predicted"/>
<evidence type="ECO:0000256" key="2">
    <source>
        <dbReference type="ARBA" id="ARBA00022692"/>
    </source>
</evidence>
<comment type="subcellular location">
    <subcellularLocation>
        <location evidence="1">Membrane</location>
        <topology evidence="1">Multi-pass membrane protein</topology>
    </subcellularLocation>
</comment>
<dbReference type="GeneID" id="5893390"/>
<feature type="transmembrane region" description="Helical" evidence="5">
    <location>
        <begin position="184"/>
        <end position="206"/>
    </location>
</feature>
<feature type="transmembrane region" description="Helical" evidence="5">
    <location>
        <begin position="110"/>
        <end position="127"/>
    </location>
</feature>
<gene>
    <name evidence="7" type="ORF">MONBRDRAFT_10334</name>
</gene>
<evidence type="ECO:0000313" key="7">
    <source>
        <dbReference type="EMBL" id="EDQ87123.1"/>
    </source>
</evidence>
<dbReference type="InParanoid" id="A9V5X3"/>
<dbReference type="PANTHER" id="PTHR11132">
    <property type="entry name" value="SOLUTE CARRIER FAMILY 35"/>
    <property type="match status" value="1"/>
</dbReference>
<evidence type="ECO:0000256" key="4">
    <source>
        <dbReference type="ARBA" id="ARBA00023136"/>
    </source>
</evidence>
<feature type="transmembrane region" description="Helical" evidence="5">
    <location>
        <begin position="54"/>
        <end position="75"/>
    </location>
</feature>
<keyword evidence="3 5" id="KW-1133">Transmembrane helix</keyword>
<evidence type="ECO:0000256" key="5">
    <source>
        <dbReference type="SAM" id="Phobius"/>
    </source>
</evidence>
<sequence>MNYLSSIGIVFLNKWAYIQGFPSITLTLIHFVVTWLGLKICAGLHVFEPKHVNITSVLPLALAFCGFVVFTNLSLTYNSVGFYQLAKTLTTPVIVTIQFFYYGASFTSRVLFSLVMVISGVAMVTHADMTVNFWGLVFASAGVLVTSLYQIICVFGFLLTVAARHRLDLLQWVKTKQSDLEMTAFQLLYYQAPLSAGILAIVLPFLENPFAEDGIFNREWPAEALLAAGSSAVMAFAVNLSIFLVIGKTSPITYNVLGHFKLCTVIVGGFVFFNDPINGQQALGIMLALAGVVLYTHFKTEEAKQAPASLPVRGNKL</sequence>
<protein>
    <recommendedName>
        <fullName evidence="6">Sugar phosphate transporter domain-containing protein</fullName>
    </recommendedName>
</protein>
<dbReference type="GO" id="GO:0015297">
    <property type="term" value="F:antiporter activity"/>
    <property type="evidence" value="ECO:0000318"/>
    <property type="project" value="GO_Central"/>
</dbReference>
<dbReference type="OMA" id="WMVVNTL"/>
<dbReference type="InterPro" id="IPR004853">
    <property type="entry name" value="Sugar_P_trans_dom"/>
</dbReference>
<dbReference type="GO" id="GO:0005338">
    <property type="term" value="F:nucleotide-sugar transmembrane transporter activity"/>
    <property type="evidence" value="ECO:0000318"/>
    <property type="project" value="GO_Central"/>
</dbReference>
<organism evidence="7 8">
    <name type="scientific">Monosiga brevicollis</name>
    <name type="common">Choanoflagellate</name>
    <dbReference type="NCBI Taxonomy" id="81824"/>
    <lineage>
        <taxon>Eukaryota</taxon>
        <taxon>Choanoflagellata</taxon>
        <taxon>Craspedida</taxon>
        <taxon>Salpingoecidae</taxon>
        <taxon>Monosiga</taxon>
    </lineage>
</organism>
<dbReference type="FunCoup" id="A9V5X3">
    <property type="interactions" value="312"/>
</dbReference>
<dbReference type="Gene3D" id="1.10.3730.20">
    <property type="match status" value="1"/>
</dbReference>
<evidence type="ECO:0000259" key="6">
    <source>
        <dbReference type="Pfam" id="PF03151"/>
    </source>
</evidence>
<dbReference type="AlphaFoldDB" id="A9V5X3"/>
<dbReference type="GO" id="GO:0016020">
    <property type="term" value="C:membrane"/>
    <property type="evidence" value="ECO:0007669"/>
    <property type="project" value="UniProtKB-SubCell"/>
</dbReference>
<keyword evidence="8" id="KW-1185">Reference proteome</keyword>
<accession>A9V5X3</accession>
<feature type="domain" description="Sugar phosphate transporter" evidence="6">
    <location>
        <begin position="3"/>
        <end position="295"/>
    </location>
</feature>
<feature type="transmembrane region" description="Helical" evidence="5">
    <location>
        <begin position="226"/>
        <end position="247"/>
    </location>
</feature>
<dbReference type="KEGG" id="mbr:MONBRDRAFT_10334"/>
<dbReference type="Pfam" id="PF03151">
    <property type="entry name" value="TPT"/>
    <property type="match status" value="1"/>
</dbReference>
<evidence type="ECO:0000256" key="3">
    <source>
        <dbReference type="ARBA" id="ARBA00022989"/>
    </source>
</evidence>
<feature type="transmembrane region" description="Helical" evidence="5">
    <location>
        <begin position="81"/>
        <end position="103"/>
    </location>
</feature>
<dbReference type="RefSeq" id="XP_001748066.1">
    <property type="nucleotide sequence ID" value="XM_001748014.1"/>
</dbReference>
<dbReference type="GO" id="GO:0055085">
    <property type="term" value="P:transmembrane transport"/>
    <property type="evidence" value="ECO:0000318"/>
    <property type="project" value="GO_Central"/>
</dbReference>
<name>A9V5X3_MONBE</name>
<dbReference type="Proteomes" id="UP000001357">
    <property type="component" value="Unassembled WGS sequence"/>
</dbReference>
<dbReference type="InterPro" id="IPR037185">
    <property type="entry name" value="EmrE-like"/>
</dbReference>
<dbReference type="InterPro" id="IPR050186">
    <property type="entry name" value="TPT_transporter"/>
</dbReference>
<evidence type="ECO:0000313" key="8">
    <source>
        <dbReference type="Proteomes" id="UP000001357"/>
    </source>
</evidence>
<keyword evidence="4 5" id="KW-0472">Membrane</keyword>
<evidence type="ECO:0000256" key="1">
    <source>
        <dbReference type="ARBA" id="ARBA00004141"/>
    </source>
</evidence>
<feature type="transmembrane region" description="Helical" evidence="5">
    <location>
        <begin position="279"/>
        <end position="298"/>
    </location>
</feature>
<feature type="transmembrane region" description="Helical" evidence="5">
    <location>
        <begin position="254"/>
        <end position="273"/>
    </location>
</feature>
<dbReference type="EMBL" id="CH991561">
    <property type="protein sequence ID" value="EDQ87123.1"/>
    <property type="molecule type" value="Genomic_DNA"/>
</dbReference>
<reference evidence="7 8" key="1">
    <citation type="journal article" date="2008" name="Nature">
        <title>The genome of the choanoflagellate Monosiga brevicollis and the origin of metazoans.</title>
        <authorList>
            <consortium name="JGI Sequencing"/>
            <person name="King N."/>
            <person name="Westbrook M.J."/>
            <person name="Young S.L."/>
            <person name="Kuo A."/>
            <person name="Abedin M."/>
            <person name="Chapman J."/>
            <person name="Fairclough S."/>
            <person name="Hellsten U."/>
            <person name="Isogai Y."/>
            <person name="Letunic I."/>
            <person name="Marr M."/>
            <person name="Pincus D."/>
            <person name="Putnam N."/>
            <person name="Rokas A."/>
            <person name="Wright K.J."/>
            <person name="Zuzow R."/>
            <person name="Dirks W."/>
            <person name="Good M."/>
            <person name="Goodstein D."/>
            <person name="Lemons D."/>
            <person name="Li W."/>
            <person name="Lyons J.B."/>
            <person name="Morris A."/>
            <person name="Nichols S."/>
            <person name="Richter D.J."/>
            <person name="Salamov A."/>
            <person name="Bork P."/>
            <person name="Lim W.A."/>
            <person name="Manning G."/>
            <person name="Miller W.T."/>
            <person name="McGinnis W."/>
            <person name="Shapiro H."/>
            <person name="Tjian R."/>
            <person name="Grigoriev I.V."/>
            <person name="Rokhsar D."/>
        </authorList>
    </citation>
    <scope>NUCLEOTIDE SEQUENCE [LARGE SCALE GENOMIC DNA]</scope>
    <source>
        <strain evidence="8">MX1 / ATCC 50154</strain>
    </source>
</reference>
<dbReference type="SUPFAM" id="SSF103481">
    <property type="entry name" value="Multidrug resistance efflux transporter EmrE"/>
    <property type="match status" value="1"/>
</dbReference>
<dbReference type="GO" id="GO:0005794">
    <property type="term" value="C:Golgi apparatus"/>
    <property type="evidence" value="ECO:0000318"/>
    <property type="project" value="GO_Central"/>
</dbReference>
<keyword evidence="2 5" id="KW-0812">Transmembrane</keyword>